<evidence type="ECO:0000313" key="11">
    <source>
        <dbReference type="EMBL" id="RCW38623.1"/>
    </source>
</evidence>
<dbReference type="InterPro" id="IPR050743">
    <property type="entry name" value="2-oxoacid_DH_E2_comp"/>
</dbReference>
<dbReference type="SUPFAM" id="SSF51230">
    <property type="entry name" value="Single hybrid motif"/>
    <property type="match status" value="1"/>
</dbReference>
<dbReference type="RefSeq" id="WP_106152995.1">
    <property type="nucleotide sequence ID" value="NZ_PVTS01000007.1"/>
</dbReference>
<dbReference type="InterPro" id="IPR004167">
    <property type="entry name" value="PSBD"/>
</dbReference>
<dbReference type="CDD" id="cd06849">
    <property type="entry name" value="lipoyl_domain"/>
    <property type="match status" value="1"/>
</dbReference>
<dbReference type="Pfam" id="PF02817">
    <property type="entry name" value="E3_binding"/>
    <property type="match status" value="1"/>
</dbReference>
<dbReference type="PANTHER" id="PTHR43178:SF5">
    <property type="entry name" value="LIPOAMIDE ACYLTRANSFERASE COMPONENT OF BRANCHED-CHAIN ALPHA-KETO ACID DEHYDROGENASE COMPLEX, MITOCHONDRIAL"/>
    <property type="match status" value="1"/>
</dbReference>
<accession>A0A2T0XM74</accession>
<gene>
    <name evidence="11" type="ORF">DFO77_10389</name>
</gene>
<dbReference type="InterPro" id="IPR036625">
    <property type="entry name" value="E3-bd_dom_sf"/>
</dbReference>
<reference evidence="11 12" key="1">
    <citation type="submission" date="2018-07" db="EMBL/GenBank/DDBJ databases">
        <title>Freshwater and sediment microbial communities from various areas in North America, analyzing microbe dynamics in response to fracking.</title>
        <authorList>
            <person name="Lamendella R."/>
        </authorList>
    </citation>
    <scope>NUCLEOTIDE SEQUENCE [LARGE SCALE GENOMIC DNA]</scope>
    <source>
        <strain evidence="11 12">160A</strain>
    </source>
</reference>
<evidence type="ECO:0000259" key="9">
    <source>
        <dbReference type="PROSITE" id="PS50968"/>
    </source>
</evidence>
<dbReference type="InterPro" id="IPR000089">
    <property type="entry name" value="Biotin_lipoyl"/>
</dbReference>
<keyword evidence="5 7" id="KW-0450">Lipoyl</keyword>
<dbReference type="GO" id="GO:0016407">
    <property type="term" value="F:acetyltransferase activity"/>
    <property type="evidence" value="ECO:0007669"/>
    <property type="project" value="TreeGrafter"/>
</dbReference>
<dbReference type="InterPro" id="IPR023213">
    <property type="entry name" value="CAT-like_dom_sf"/>
</dbReference>
<feature type="compositionally biased region" description="Basic and acidic residues" evidence="8">
    <location>
        <begin position="183"/>
        <end position="194"/>
    </location>
</feature>
<evidence type="ECO:0000256" key="1">
    <source>
        <dbReference type="ARBA" id="ARBA00001938"/>
    </source>
</evidence>
<dbReference type="Pfam" id="PF00364">
    <property type="entry name" value="Biotin_lipoyl"/>
    <property type="match status" value="1"/>
</dbReference>
<feature type="domain" description="Lipoyl-binding" evidence="9">
    <location>
        <begin position="3"/>
        <end position="78"/>
    </location>
</feature>
<keyword evidence="6 7" id="KW-0012">Acyltransferase</keyword>
<dbReference type="FunFam" id="3.30.559.10:FF:000007">
    <property type="entry name" value="Dihydrolipoamide acetyltransferase component of pyruvate dehydrogenase complex"/>
    <property type="match status" value="1"/>
</dbReference>
<dbReference type="Proteomes" id="UP000252733">
    <property type="component" value="Unassembled WGS sequence"/>
</dbReference>
<dbReference type="Gene3D" id="2.40.50.100">
    <property type="match status" value="1"/>
</dbReference>
<dbReference type="GO" id="GO:0031405">
    <property type="term" value="F:lipoic acid binding"/>
    <property type="evidence" value="ECO:0007669"/>
    <property type="project" value="TreeGrafter"/>
</dbReference>
<dbReference type="SUPFAM" id="SSF52777">
    <property type="entry name" value="CoA-dependent acyltransferases"/>
    <property type="match status" value="1"/>
</dbReference>
<evidence type="ECO:0000256" key="4">
    <source>
        <dbReference type="ARBA" id="ARBA00022679"/>
    </source>
</evidence>
<organism evidence="11 12">
    <name type="scientific">Marinilabilia salmonicolor</name>
    <dbReference type="NCBI Taxonomy" id="989"/>
    <lineage>
        <taxon>Bacteria</taxon>
        <taxon>Pseudomonadati</taxon>
        <taxon>Bacteroidota</taxon>
        <taxon>Bacteroidia</taxon>
        <taxon>Marinilabiliales</taxon>
        <taxon>Marinilabiliaceae</taxon>
        <taxon>Marinilabilia</taxon>
    </lineage>
</organism>
<evidence type="ECO:0000259" key="10">
    <source>
        <dbReference type="PROSITE" id="PS51826"/>
    </source>
</evidence>
<comment type="similarity">
    <text evidence="2 7">Belongs to the 2-oxoacid dehydrogenase family.</text>
</comment>
<evidence type="ECO:0000256" key="2">
    <source>
        <dbReference type="ARBA" id="ARBA00007317"/>
    </source>
</evidence>
<keyword evidence="4 7" id="KW-0808">Transferase</keyword>
<dbReference type="PROSITE" id="PS50968">
    <property type="entry name" value="BIOTINYL_LIPOYL"/>
    <property type="match status" value="1"/>
</dbReference>
<dbReference type="STRING" id="1168289.GCA_000259075_01022"/>
<dbReference type="PANTHER" id="PTHR43178">
    <property type="entry name" value="DIHYDROLIPOAMIDE ACETYLTRANSFERASE COMPONENT OF PYRUVATE DEHYDROGENASE COMPLEX"/>
    <property type="match status" value="1"/>
</dbReference>
<evidence type="ECO:0000256" key="3">
    <source>
        <dbReference type="ARBA" id="ARBA00011484"/>
    </source>
</evidence>
<evidence type="ECO:0000256" key="6">
    <source>
        <dbReference type="ARBA" id="ARBA00023315"/>
    </source>
</evidence>
<dbReference type="GO" id="GO:0005737">
    <property type="term" value="C:cytoplasm"/>
    <property type="evidence" value="ECO:0007669"/>
    <property type="project" value="TreeGrafter"/>
</dbReference>
<name>A0A2T0XM74_9BACT</name>
<comment type="subunit">
    <text evidence="3">Forms a 24-polypeptide structural core with octahedral symmetry.</text>
</comment>
<feature type="region of interest" description="Disordered" evidence="8">
    <location>
        <begin position="175"/>
        <end position="205"/>
    </location>
</feature>
<feature type="region of interest" description="Disordered" evidence="8">
    <location>
        <begin position="78"/>
        <end position="132"/>
    </location>
</feature>
<sequence>MSTFEILMPKMGESVEEATITKWFVKEGDTVEEDDPILEIATDKVDSEIPSPVAGTIKEIKFEVDDVVAVGTPVAIVALEGEEGDEEDGNDSKEEASAKKEEPQKTSAESKSTEKSEATGEENQQESDRFYSPLVRSIAKEEGISFKELDTIEGSGREGRVTKEDLLNYLKSGNAGKASTKKKAAEPAKQEKTAEQGAARTIQAPKVTAGEGDEIKEMDRLRKLIADNMVMSKQVSPHVTSMVEADVTNLVLWRNKVKDEFQKKYGEKLTFMPMFGEAVAKALRDFPGVNASVDGHNIILRKNVNVGIAVALPSGNLIVPVVKQADQKNVVGMATEMNRLAAAARDNKLSGDDIQGGTFTITNFGSFKNTIGTPIINQPQVAILATGTIEKKPAVIETPTGDVIAIRHKMFLSLSYDHRVVDGALGGMFLRRVADYLEQADIDREV</sequence>
<comment type="caution">
    <text evidence="11">The sequence shown here is derived from an EMBL/GenBank/DDBJ whole genome shotgun (WGS) entry which is preliminary data.</text>
</comment>
<evidence type="ECO:0000256" key="5">
    <source>
        <dbReference type="ARBA" id="ARBA00022823"/>
    </source>
</evidence>
<dbReference type="PROSITE" id="PS00189">
    <property type="entry name" value="LIPOYL"/>
    <property type="match status" value="1"/>
</dbReference>
<dbReference type="Pfam" id="PF00198">
    <property type="entry name" value="2-oxoacid_dh"/>
    <property type="match status" value="1"/>
</dbReference>
<evidence type="ECO:0000256" key="7">
    <source>
        <dbReference type="RuleBase" id="RU003423"/>
    </source>
</evidence>
<feature type="compositionally biased region" description="Basic and acidic residues" evidence="8">
    <location>
        <begin position="90"/>
        <end position="104"/>
    </location>
</feature>
<dbReference type="PROSITE" id="PS51826">
    <property type="entry name" value="PSBD"/>
    <property type="match status" value="1"/>
</dbReference>
<feature type="compositionally biased region" description="Acidic residues" evidence="8">
    <location>
        <begin position="80"/>
        <end position="89"/>
    </location>
</feature>
<dbReference type="SUPFAM" id="SSF47005">
    <property type="entry name" value="Peripheral subunit-binding domain of 2-oxo acid dehydrogenase complex"/>
    <property type="match status" value="1"/>
</dbReference>
<dbReference type="OrthoDB" id="9805770at2"/>
<proteinExistence type="inferred from homology"/>
<dbReference type="InterPro" id="IPR011053">
    <property type="entry name" value="Single_hybrid_motif"/>
</dbReference>
<keyword evidence="12" id="KW-1185">Reference proteome</keyword>
<dbReference type="AlphaFoldDB" id="A0A2T0XM74"/>
<evidence type="ECO:0000256" key="8">
    <source>
        <dbReference type="SAM" id="MobiDB-lite"/>
    </source>
</evidence>
<dbReference type="EMBL" id="QPIZ01000003">
    <property type="protein sequence ID" value="RCW38623.1"/>
    <property type="molecule type" value="Genomic_DNA"/>
</dbReference>
<dbReference type="Gene3D" id="3.30.559.10">
    <property type="entry name" value="Chloramphenicol acetyltransferase-like domain"/>
    <property type="match status" value="1"/>
</dbReference>
<feature type="domain" description="Peripheral subunit-binding (PSBD)" evidence="10">
    <location>
        <begin position="130"/>
        <end position="170"/>
    </location>
</feature>
<comment type="cofactor">
    <cofactor evidence="1 7">
        <name>(R)-lipoate</name>
        <dbReference type="ChEBI" id="CHEBI:83088"/>
    </cofactor>
</comment>
<dbReference type="Gene3D" id="4.10.320.10">
    <property type="entry name" value="E3-binding domain"/>
    <property type="match status" value="1"/>
</dbReference>
<protein>
    <recommendedName>
        <fullName evidence="7">Dihydrolipoamide acetyltransferase component of pyruvate dehydrogenase complex</fullName>
        <ecNumber evidence="7">2.3.1.-</ecNumber>
    </recommendedName>
</protein>
<dbReference type="InterPro" id="IPR003016">
    <property type="entry name" value="2-oxoA_DH_lipoyl-BS"/>
</dbReference>
<evidence type="ECO:0000313" key="12">
    <source>
        <dbReference type="Proteomes" id="UP000252733"/>
    </source>
</evidence>
<dbReference type="EC" id="2.3.1.-" evidence="7"/>
<dbReference type="InterPro" id="IPR001078">
    <property type="entry name" value="2-oxoacid_DH_actylTfrase"/>
</dbReference>